<dbReference type="NCBIfam" id="TIGR00765">
    <property type="entry name" value="yihY_not_rbn"/>
    <property type="match status" value="1"/>
</dbReference>
<evidence type="ECO:0000256" key="3">
    <source>
        <dbReference type="ARBA" id="ARBA00022692"/>
    </source>
</evidence>
<evidence type="ECO:0000256" key="6">
    <source>
        <dbReference type="SAM" id="Phobius"/>
    </source>
</evidence>
<name>A0ABU9DAI3_9PROT</name>
<evidence type="ECO:0000313" key="8">
    <source>
        <dbReference type="Proteomes" id="UP001446205"/>
    </source>
</evidence>
<dbReference type="Pfam" id="PF03631">
    <property type="entry name" value="Virul_fac_BrkB"/>
    <property type="match status" value="1"/>
</dbReference>
<organism evidence="7 8">
    <name type="scientific">Thermithiobacillus plumbiphilus</name>
    <dbReference type="NCBI Taxonomy" id="1729899"/>
    <lineage>
        <taxon>Bacteria</taxon>
        <taxon>Pseudomonadati</taxon>
        <taxon>Pseudomonadota</taxon>
        <taxon>Acidithiobacillia</taxon>
        <taxon>Acidithiobacillales</taxon>
        <taxon>Thermithiobacillaceae</taxon>
        <taxon>Thermithiobacillus</taxon>
    </lineage>
</organism>
<proteinExistence type="predicted"/>
<evidence type="ECO:0000256" key="2">
    <source>
        <dbReference type="ARBA" id="ARBA00022475"/>
    </source>
</evidence>
<keyword evidence="8" id="KW-1185">Reference proteome</keyword>
<dbReference type="Proteomes" id="UP001446205">
    <property type="component" value="Unassembled WGS sequence"/>
</dbReference>
<keyword evidence="5 6" id="KW-0472">Membrane</keyword>
<dbReference type="EMBL" id="JBBPCO010000011">
    <property type="protein sequence ID" value="MEK8090389.1"/>
    <property type="molecule type" value="Genomic_DNA"/>
</dbReference>
<evidence type="ECO:0000256" key="1">
    <source>
        <dbReference type="ARBA" id="ARBA00004651"/>
    </source>
</evidence>
<keyword evidence="3 6" id="KW-0812">Transmembrane</keyword>
<dbReference type="InterPro" id="IPR017039">
    <property type="entry name" value="Virul_fac_BrkB"/>
</dbReference>
<comment type="caution">
    <text evidence="7">The sequence shown here is derived from an EMBL/GenBank/DDBJ whole genome shotgun (WGS) entry which is preliminary data.</text>
</comment>
<keyword evidence="2" id="KW-1003">Cell membrane</keyword>
<protein>
    <submittedName>
        <fullName evidence="7">YihY/virulence factor BrkB family protein</fullName>
    </submittedName>
</protein>
<feature type="transmembrane region" description="Helical" evidence="6">
    <location>
        <begin position="20"/>
        <end position="37"/>
    </location>
</feature>
<sequence>MRPLRLSHNAFPLHWPAMRRSGINLWALGGLSIWTLAKRVWFQFEEASLLAWSGYLAFSFLLSLFPLLILLTGVAPYLEIAPDQIMNLLVRYAPPEAASLLRNTVEEIFGKPNPGLISFGALFAIWSASRGFLAIIRALNHAYGVEEDRHYLHLHLTALWLLLTAGGLLFSNLILVALGPVVSAFLETYVPGGDVWALAWDITRWALQLSLALLMLSLIYYFAPACHTGWHWFSPGALLALVIWLAASIGFTIYVQNFGNYGSIYGSLGAVIVLMLWFQITGNVIILGGVVNAEIVKAAKGTSKGQQP</sequence>
<gene>
    <name evidence="7" type="ORF">WOB96_11530</name>
</gene>
<feature type="transmembrane region" description="Helical" evidence="6">
    <location>
        <begin position="159"/>
        <end position="185"/>
    </location>
</feature>
<evidence type="ECO:0000256" key="5">
    <source>
        <dbReference type="ARBA" id="ARBA00023136"/>
    </source>
</evidence>
<keyword evidence="4 6" id="KW-1133">Transmembrane helix</keyword>
<evidence type="ECO:0000256" key="4">
    <source>
        <dbReference type="ARBA" id="ARBA00022989"/>
    </source>
</evidence>
<dbReference type="RefSeq" id="WP_341371444.1">
    <property type="nucleotide sequence ID" value="NZ_JBBPCO010000011.1"/>
</dbReference>
<dbReference type="PIRSF" id="PIRSF035875">
    <property type="entry name" value="RNase_BN"/>
    <property type="match status" value="1"/>
</dbReference>
<evidence type="ECO:0000313" key="7">
    <source>
        <dbReference type="EMBL" id="MEK8090389.1"/>
    </source>
</evidence>
<dbReference type="PANTHER" id="PTHR30213:SF0">
    <property type="entry name" value="UPF0761 MEMBRANE PROTEIN YIHY"/>
    <property type="match status" value="1"/>
</dbReference>
<feature type="transmembrane region" description="Helical" evidence="6">
    <location>
        <begin position="205"/>
        <end position="223"/>
    </location>
</feature>
<feature type="transmembrane region" description="Helical" evidence="6">
    <location>
        <begin position="49"/>
        <end position="78"/>
    </location>
</feature>
<dbReference type="PANTHER" id="PTHR30213">
    <property type="entry name" value="INNER MEMBRANE PROTEIN YHJD"/>
    <property type="match status" value="1"/>
</dbReference>
<feature type="transmembrane region" description="Helical" evidence="6">
    <location>
        <begin position="267"/>
        <end position="291"/>
    </location>
</feature>
<accession>A0ABU9DAI3</accession>
<feature type="transmembrane region" description="Helical" evidence="6">
    <location>
        <begin position="116"/>
        <end position="139"/>
    </location>
</feature>
<reference evidence="7 8" key="1">
    <citation type="submission" date="2024-04" db="EMBL/GenBank/DDBJ databases">
        <authorList>
            <person name="Abashina T."/>
            <person name="Shaikin A."/>
        </authorList>
    </citation>
    <scope>NUCLEOTIDE SEQUENCE [LARGE SCALE GENOMIC DNA]</scope>
    <source>
        <strain evidence="7 8">AAFK</strain>
    </source>
</reference>
<feature type="transmembrane region" description="Helical" evidence="6">
    <location>
        <begin position="235"/>
        <end position="255"/>
    </location>
</feature>
<comment type="subcellular location">
    <subcellularLocation>
        <location evidence="1">Cell membrane</location>
        <topology evidence="1">Multi-pass membrane protein</topology>
    </subcellularLocation>
</comment>